<dbReference type="InterPro" id="IPR006143">
    <property type="entry name" value="RND_pump_MFP"/>
</dbReference>
<dbReference type="RefSeq" id="WP_263412889.1">
    <property type="nucleotide sequence ID" value="NZ_BAABBH010000001.1"/>
</dbReference>
<dbReference type="InterPro" id="IPR058627">
    <property type="entry name" value="MdtA-like_C"/>
</dbReference>
<evidence type="ECO:0000259" key="9">
    <source>
        <dbReference type="Pfam" id="PF25954"/>
    </source>
</evidence>
<reference evidence="11 12" key="1">
    <citation type="submission" date="2024-12" db="EMBL/GenBank/DDBJ databases">
        <authorList>
            <person name="Lee Y."/>
        </authorList>
    </citation>
    <scope>NUCLEOTIDE SEQUENCE [LARGE SCALE GENOMIC DNA]</scope>
    <source>
        <strain evidence="11 12">03SUJ4</strain>
    </source>
</reference>
<keyword evidence="4" id="KW-0175">Coiled coil</keyword>
<evidence type="ECO:0000259" key="7">
    <source>
        <dbReference type="Pfam" id="PF25876"/>
    </source>
</evidence>
<dbReference type="SUPFAM" id="SSF111369">
    <property type="entry name" value="HlyD-like secretion proteins"/>
    <property type="match status" value="2"/>
</dbReference>
<dbReference type="Gene3D" id="2.40.50.100">
    <property type="match status" value="1"/>
</dbReference>
<sequence length="577" mass="63177">MSDDLQQRIYPEDERLREVSEDPDRRMTRAEWEREESLARQAAHKRHEQVAHDREVQQDYDKHHRHKRRNWRPILFWAAVGIAVLLLIFFIGYLPRHNRNKRIQAEAQQRERENPRVDVVKVSRTAAPGQLTVPGTTSSFTDAYVFARANGYVKKRFVDIGDHVRKGQLLALIDAPELDQQVDQAREQLRQAEAQEAQQQAQLDLSRVTWERWRTLVAKGVFSRQDGDQRETDYRTQLATVASSQRNVESYRANLLRVIALQSYERVTAPFDGVVTQRNADVGALVGSNGAAMSAPNPTTSSSNGGTAGVASANNSGSSGSTSTGAAPTTGGAQGGAIFVISQIDTLRILVSVPEGYATSVRKGMNAAVFVQERMGGPPVQGTVTRTADSLDQNTRTMLTEVDIDNRGGKLFPGMYTVVSFQQVRGEAPLAVPGDAVVIRNDRTTLAVVDPTNHVHMTPVSIGRDYGPSVEIVSGLRDGDTVITSVTDDVREGAVVRPQLMQRSENDATGKGAQAQTHQTPDSGPNQYGDQSIVNSQAESTNNQGKRGQNNGTSQQGQNVQQHGPQQKADGGKSSGR</sequence>
<dbReference type="Proteomes" id="UP001634747">
    <property type="component" value="Unassembled WGS sequence"/>
</dbReference>
<feature type="domain" description="CusB-like beta-barrel" evidence="9">
    <location>
        <begin position="351"/>
        <end position="423"/>
    </location>
</feature>
<evidence type="ECO:0000256" key="1">
    <source>
        <dbReference type="ARBA" id="ARBA00004196"/>
    </source>
</evidence>
<evidence type="ECO:0000313" key="12">
    <source>
        <dbReference type="Proteomes" id="UP001634747"/>
    </source>
</evidence>
<evidence type="ECO:0000256" key="3">
    <source>
        <dbReference type="ARBA" id="ARBA00022448"/>
    </source>
</evidence>
<feature type="region of interest" description="Disordered" evidence="5">
    <location>
        <begin position="290"/>
        <end position="329"/>
    </location>
</feature>
<keyword evidence="6" id="KW-1133">Transmembrane helix</keyword>
<feature type="region of interest" description="Disordered" evidence="5">
    <location>
        <begin position="493"/>
        <end position="577"/>
    </location>
</feature>
<keyword evidence="6" id="KW-0812">Transmembrane</keyword>
<dbReference type="PANTHER" id="PTHR30469:SF37">
    <property type="entry name" value="RAGD PROTEIN"/>
    <property type="match status" value="1"/>
</dbReference>
<evidence type="ECO:0000256" key="6">
    <source>
        <dbReference type="SAM" id="Phobius"/>
    </source>
</evidence>
<dbReference type="InterPro" id="IPR058792">
    <property type="entry name" value="Beta-barrel_RND_2"/>
</dbReference>
<comment type="similarity">
    <text evidence="2">Belongs to the membrane fusion protein (MFP) (TC 8.A.1) family.</text>
</comment>
<organism evidence="11 12">
    <name type="scientific">Terriglobus aquaticus</name>
    <dbReference type="NCBI Taxonomy" id="940139"/>
    <lineage>
        <taxon>Bacteria</taxon>
        <taxon>Pseudomonadati</taxon>
        <taxon>Acidobacteriota</taxon>
        <taxon>Terriglobia</taxon>
        <taxon>Terriglobales</taxon>
        <taxon>Acidobacteriaceae</taxon>
        <taxon>Terriglobus</taxon>
    </lineage>
</organism>
<accession>A0ABW9KJV3</accession>
<feature type="compositionally biased region" description="Polar residues" evidence="5">
    <location>
        <begin position="514"/>
        <end position="547"/>
    </location>
</feature>
<comment type="caution">
    <text evidence="11">The sequence shown here is derived from an EMBL/GenBank/DDBJ whole genome shotgun (WGS) entry which is preliminary data.</text>
</comment>
<dbReference type="InterPro" id="IPR058625">
    <property type="entry name" value="MdtA-like_BSH"/>
</dbReference>
<evidence type="ECO:0000256" key="4">
    <source>
        <dbReference type="SAM" id="Coils"/>
    </source>
</evidence>
<feature type="coiled-coil region" evidence="4">
    <location>
        <begin position="175"/>
        <end position="202"/>
    </location>
</feature>
<evidence type="ECO:0000256" key="5">
    <source>
        <dbReference type="SAM" id="MobiDB-lite"/>
    </source>
</evidence>
<keyword evidence="12" id="KW-1185">Reference proteome</keyword>
<evidence type="ECO:0000313" key="11">
    <source>
        <dbReference type="EMBL" id="MFN2975588.1"/>
    </source>
</evidence>
<evidence type="ECO:0000259" key="10">
    <source>
        <dbReference type="Pfam" id="PF25967"/>
    </source>
</evidence>
<keyword evidence="3" id="KW-0813">Transport</keyword>
<dbReference type="EMBL" id="JBJYXY010000001">
    <property type="protein sequence ID" value="MFN2975588.1"/>
    <property type="molecule type" value="Genomic_DNA"/>
</dbReference>
<comment type="subcellular location">
    <subcellularLocation>
        <location evidence="1">Cell envelope</location>
    </subcellularLocation>
</comment>
<feature type="domain" description="Multidrug resistance protein MdtA-like alpha-helical hairpin" evidence="7">
    <location>
        <begin position="188"/>
        <end position="255"/>
    </location>
</feature>
<dbReference type="Pfam" id="PF25917">
    <property type="entry name" value="BSH_RND"/>
    <property type="match status" value="1"/>
</dbReference>
<dbReference type="Gene3D" id="2.40.420.20">
    <property type="match status" value="1"/>
</dbReference>
<proteinExistence type="inferred from homology"/>
<feature type="compositionally biased region" description="Low complexity" evidence="5">
    <location>
        <begin position="548"/>
        <end position="567"/>
    </location>
</feature>
<dbReference type="Pfam" id="PF25967">
    <property type="entry name" value="RND-MFP_C"/>
    <property type="match status" value="1"/>
</dbReference>
<name>A0ABW9KJV3_9BACT</name>
<feature type="domain" description="Multidrug resistance protein MdtA-like barrel-sandwich hybrid" evidence="8">
    <location>
        <begin position="144"/>
        <end position="291"/>
    </location>
</feature>
<gene>
    <name evidence="11" type="ORF">ACK2TP_07420</name>
</gene>
<feature type="compositionally biased region" description="Low complexity" evidence="5">
    <location>
        <begin position="299"/>
        <end position="329"/>
    </location>
</feature>
<dbReference type="Gene3D" id="2.40.30.170">
    <property type="match status" value="1"/>
</dbReference>
<dbReference type="NCBIfam" id="TIGR01730">
    <property type="entry name" value="RND_mfp"/>
    <property type="match status" value="2"/>
</dbReference>
<feature type="transmembrane region" description="Helical" evidence="6">
    <location>
        <begin position="74"/>
        <end position="94"/>
    </location>
</feature>
<dbReference type="Gene3D" id="1.10.287.470">
    <property type="entry name" value="Helix hairpin bin"/>
    <property type="match status" value="1"/>
</dbReference>
<dbReference type="Pfam" id="PF25954">
    <property type="entry name" value="Beta-barrel_RND_2"/>
    <property type="match status" value="1"/>
</dbReference>
<feature type="compositionally biased region" description="Basic and acidic residues" evidence="5">
    <location>
        <begin position="10"/>
        <end position="34"/>
    </location>
</feature>
<evidence type="ECO:0000259" key="8">
    <source>
        <dbReference type="Pfam" id="PF25917"/>
    </source>
</evidence>
<keyword evidence="6" id="KW-0472">Membrane</keyword>
<protein>
    <submittedName>
        <fullName evidence="11">Efflux RND transporter periplasmic adaptor subunit</fullName>
    </submittedName>
</protein>
<evidence type="ECO:0000256" key="2">
    <source>
        <dbReference type="ARBA" id="ARBA00009477"/>
    </source>
</evidence>
<feature type="domain" description="Multidrug resistance protein MdtA-like C-terminal permuted SH3" evidence="10">
    <location>
        <begin position="432"/>
        <end position="486"/>
    </location>
</feature>
<dbReference type="Pfam" id="PF25876">
    <property type="entry name" value="HH_MFP_RND"/>
    <property type="match status" value="1"/>
</dbReference>
<dbReference type="PANTHER" id="PTHR30469">
    <property type="entry name" value="MULTIDRUG RESISTANCE PROTEIN MDTA"/>
    <property type="match status" value="1"/>
</dbReference>
<feature type="region of interest" description="Disordered" evidence="5">
    <location>
        <begin position="1"/>
        <end position="34"/>
    </location>
</feature>
<dbReference type="InterPro" id="IPR058624">
    <property type="entry name" value="MdtA-like_HH"/>
</dbReference>